<proteinExistence type="predicted"/>
<feature type="compositionally biased region" description="Polar residues" evidence="2">
    <location>
        <begin position="152"/>
        <end position="161"/>
    </location>
</feature>
<feature type="transmembrane region" description="Helical" evidence="3">
    <location>
        <begin position="6"/>
        <end position="29"/>
    </location>
</feature>
<protein>
    <submittedName>
        <fullName evidence="4">Uncharacterized protein</fullName>
    </submittedName>
</protein>
<feature type="region of interest" description="Disordered" evidence="2">
    <location>
        <begin position="872"/>
        <end position="913"/>
    </location>
</feature>
<feature type="compositionally biased region" description="Basic and acidic residues" evidence="2">
    <location>
        <begin position="685"/>
        <end position="697"/>
    </location>
</feature>
<gene>
    <name evidence="4" type="ORF">TPSB3V08_LOCUS8072</name>
</gene>
<feature type="compositionally biased region" description="Polar residues" evidence="2">
    <location>
        <begin position="702"/>
        <end position="718"/>
    </location>
</feature>
<feature type="region of interest" description="Disordered" evidence="2">
    <location>
        <begin position="679"/>
        <end position="724"/>
    </location>
</feature>
<keyword evidence="3" id="KW-0812">Transmembrane</keyword>
<reference evidence="4" key="1">
    <citation type="submission" date="2020-11" db="EMBL/GenBank/DDBJ databases">
        <authorList>
            <person name="Tran Van P."/>
        </authorList>
    </citation>
    <scope>NUCLEOTIDE SEQUENCE</scope>
</reference>
<keyword evidence="3" id="KW-0472">Membrane</keyword>
<name>A0A7R9DDT8_TIMPO</name>
<accession>A0A7R9DDT8</accession>
<evidence type="ECO:0000313" key="4">
    <source>
        <dbReference type="EMBL" id="CAD7411789.1"/>
    </source>
</evidence>
<keyword evidence="1" id="KW-0175">Coiled coil</keyword>
<feature type="region of interest" description="Disordered" evidence="2">
    <location>
        <begin position="152"/>
        <end position="238"/>
    </location>
</feature>
<feature type="coiled-coil region" evidence="1">
    <location>
        <begin position="466"/>
        <end position="526"/>
    </location>
</feature>
<feature type="region of interest" description="Disordered" evidence="2">
    <location>
        <begin position="731"/>
        <end position="750"/>
    </location>
</feature>
<feature type="compositionally biased region" description="Basic and acidic residues" evidence="2">
    <location>
        <begin position="215"/>
        <end position="225"/>
    </location>
</feature>
<dbReference type="AlphaFoldDB" id="A0A7R9DDT8"/>
<evidence type="ECO:0000256" key="2">
    <source>
        <dbReference type="SAM" id="MobiDB-lite"/>
    </source>
</evidence>
<keyword evidence="3" id="KW-1133">Transmembrane helix</keyword>
<dbReference type="EMBL" id="OD005571">
    <property type="protein sequence ID" value="CAD7411789.1"/>
    <property type="molecule type" value="Genomic_DNA"/>
</dbReference>
<feature type="compositionally biased region" description="Basic and acidic residues" evidence="2">
    <location>
        <begin position="895"/>
        <end position="913"/>
    </location>
</feature>
<organism evidence="4">
    <name type="scientific">Timema poppense</name>
    <name type="common">Walking stick</name>
    <dbReference type="NCBI Taxonomy" id="170557"/>
    <lineage>
        <taxon>Eukaryota</taxon>
        <taxon>Metazoa</taxon>
        <taxon>Ecdysozoa</taxon>
        <taxon>Arthropoda</taxon>
        <taxon>Hexapoda</taxon>
        <taxon>Insecta</taxon>
        <taxon>Pterygota</taxon>
        <taxon>Neoptera</taxon>
        <taxon>Polyneoptera</taxon>
        <taxon>Phasmatodea</taxon>
        <taxon>Timematodea</taxon>
        <taxon>Timematoidea</taxon>
        <taxon>Timematidae</taxon>
        <taxon>Timema</taxon>
    </lineage>
</organism>
<evidence type="ECO:0000256" key="3">
    <source>
        <dbReference type="SAM" id="Phobius"/>
    </source>
</evidence>
<evidence type="ECO:0000256" key="1">
    <source>
        <dbReference type="SAM" id="Coils"/>
    </source>
</evidence>
<feature type="region of interest" description="Disordered" evidence="2">
    <location>
        <begin position="815"/>
        <end position="847"/>
    </location>
</feature>
<feature type="compositionally biased region" description="Low complexity" evidence="2">
    <location>
        <begin position="825"/>
        <end position="836"/>
    </location>
</feature>
<sequence>MEPIELVNVLSISISTIMLCIVVCTIVLATRSQPRSSISQQPRAGDLPRFSRVSFSDMTSDRSYTGQRRAASIVKPSTESFEDEESKSCMDILARCCPFINRDQEEVFLSYSEEMMLNDEYEIVIEKLQISYILFTKVATEDDVEERLQEIQENVNASARPSLNRRESQRNMPPLTRQSPQGLNERGLSKRRSPTSRRRNLGPHSPYYAVVPEMSKTDQRPERNTLARNTVDSSIKGGRSGFYSEPIVAAFTVTPKAVHLPQQIPSEQSLILSSSDVITNKQQIGALEQTSPTLSPMPHVVIDTTESLFARPSNKSLAVSNKSDVLLESNSRRESETSSDSAVPVYVPLGSTRSAEEKELTCDILNKFSSIFVYDLKDSVPKDPLTSPWIKRKTGDKDHHTSLAETISFYGAKTENENGQPETLFKTKKSKDNVTVIDEVGSFLPEVAESDESLEIKDSFWPGIHLEREETENNQQNKRKSKTVRQFGANNIYSVVNTEKSFEFGCENLRNDLSKINAKEEAKQEKEPLSQISITAPTNDMGCKVLNTSTTEYLNPNRNEEMCKTIHTHEMSEKPLSSINCKTMPDIIYEEKIMKPTDNREEKFKTDEPIHTVIDIEGKTQQNRPVKIYDSMISTEMGCVMLSEEPPNFQLKSEDIYKVYSQQFAENSSKMLASSSIVSKAHQPLGRDEDQRRESDHFSILSKPSKTSLIPPIQSSSIKTRDKWEPCKCPTNLKRSTKIDTPQYDKERKEKTKERYLNVEEAAFTFIDTQFPVLQNHTLTEGYVLNRLKHQNIEQYKPSDINVIAIENDLMLPSTSKQSRGDALDFSSGNSFNSDSIPTHSDVSEDLKRGKLATPTKLHYKILIKHHKDPSKNTSITIREPDEPVTGEDDTSTVAEKKQIIISPERDDKEIKL</sequence>
<feature type="compositionally biased region" description="Basic residues" evidence="2">
    <location>
        <begin position="189"/>
        <end position="201"/>
    </location>
</feature>